<name>A0AAV6X9C8_9LAMI</name>
<evidence type="ECO:0000313" key="2">
    <source>
        <dbReference type="Proteomes" id="UP000826271"/>
    </source>
</evidence>
<dbReference type="Proteomes" id="UP000826271">
    <property type="component" value="Unassembled WGS sequence"/>
</dbReference>
<protein>
    <recommendedName>
        <fullName evidence="3">EGF-like calcium-binding domain-containing protein</fullName>
    </recommendedName>
</protein>
<evidence type="ECO:0008006" key="3">
    <source>
        <dbReference type="Google" id="ProtNLM"/>
    </source>
</evidence>
<dbReference type="Gene3D" id="2.10.25.10">
    <property type="entry name" value="Laminin"/>
    <property type="match status" value="1"/>
</dbReference>
<evidence type="ECO:0000313" key="1">
    <source>
        <dbReference type="EMBL" id="KAG8378185.1"/>
    </source>
</evidence>
<organism evidence="1 2">
    <name type="scientific">Buddleja alternifolia</name>
    <dbReference type="NCBI Taxonomy" id="168488"/>
    <lineage>
        <taxon>Eukaryota</taxon>
        <taxon>Viridiplantae</taxon>
        <taxon>Streptophyta</taxon>
        <taxon>Embryophyta</taxon>
        <taxon>Tracheophyta</taxon>
        <taxon>Spermatophyta</taxon>
        <taxon>Magnoliopsida</taxon>
        <taxon>eudicotyledons</taxon>
        <taxon>Gunneridae</taxon>
        <taxon>Pentapetalae</taxon>
        <taxon>asterids</taxon>
        <taxon>lamiids</taxon>
        <taxon>Lamiales</taxon>
        <taxon>Scrophulariaceae</taxon>
        <taxon>Buddlejeae</taxon>
        <taxon>Buddleja</taxon>
    </lineage>
</organism>
<keyword evidence="2" id="KW-1185">Reference proteome</keyword>
<accession>A0AAV6X9C8</accession>
<comment type="caution">
    <text evidence="1">The sequence shown here is derived from an EMBL/GenBank/DDBJ whole genome shotgun (WGS) entry which is preliminary data.</text>
</comment>
<reference evidence="1" key="1">
    <citation type="submission" date="2019-10" db="EMBL/GenBank/DDBJ databases">
        <authorList>
            <person name="Zhang R."/>
            <person name="Pan Y."/>
            <person name="Wang J."/>
            <person name="Ma R."/>
            <person name="Yu S."/>
        </authorList>
    </citation>
    <scope>NUCLEOTIDE SEQUENCE</scope>
    <source>
        <strain evidence="1">LA-IB0</strain>
        <tissue evidence="1">Leaf</tissue>
    </source>
</reference>
<dbReference type="AlphaFoldDB" id="A0AAV6X9C8"/>
<proteinExistence type="predicted"/>
<gene>
    <name evidence="1" type="ORF">BUALT_Bualt08G0111600</name>
</gene>
<dbReference type="EMBL" id="WHWC01000008">
    <property type="protein sequence ID" value="KAG8378185.1"/>
    <property type="molecule type" value="Genomic_DNA"/>
</dbReference>
<dbReference type="PANTHER" id="PTHR33491">
    <property type="entry name" value="OSJNBA0016N04.9 PROTEIN"/>
    <property type="match status" value="1"/>
</dbReference>
<sequence>MKLAYSIFCNETYNTPKPFLQPNNNLEVLGISLEDHTLRVETPVARDCDVHKGNEMEGSQKSRAILETNFTVSDPANRFTAVGCDALAFLRNYKGENYSTECLAFCDRLSSVTNGYALVVETEAFNFSSLDLKDFQKRETVSVVLNWSVGNGSFRQARKDASTYACKADSSEARDSKDGSGYKCVCKAGFEGNPYLVDGCKDIDKCKTLDPCIGKCTNCPGIFRARVYQDIKEMERRMIAVVFLWLKPRGVCCLSISY</sequence>